<feature type="binding site" evidence="6">
    <location>
        <position position="323"/>
    </location>
    <ligand>
        <name>Mg(2+)</name>
        <dbReference type="ChEBI" id="CHEBI:18420"/>
    </ligand>
</feature>
<comment type="catalytic activity">
    <reaction evidence="6">
        <text>acetate + ATP = acetyl phosphate + ADP</text>
        <dbReference type="Rhea" id="RHEA:11352"/>
        <dbReference type="ChEBI" id="CHEBI:22191"/>
        <dbReference type="ChEBI" id="CHEBI:30089"/>
        <dbReference type="ChEBI" id="CHEBI:30616"/>
        <dbReference type="ChEBI" id="CHEBI:456216"/>
        <dbReference type="EC" id="2.7.2.1"/>
    </reaction>
</comment>
<protein>
    <recommendedName>
        <fullName evidence="6">Acetate kinase</fullName>
        <ecNumber evidence="6">2.7.2.1</ecNumber>
    </recommendedName>
    <alternativeName>
        <fullName evidence="6">Acetokinase</fullName>
    </alternativeName>
</protein>
<feature type="binding site" evidence="6">
    <location>
        <begin position="247"/>
        <end position="249"/>
    </location>
    <ligand>
        <name>ATP</name>
        <dbReference type="ChEBI" id="CHEBI:30616"/>
    </ligand>
</feature>
<keyword evidence="3 6" id="KW-0547">Nucleotide-binding</keyword>
<comment type="function">
    <text evidence="6">Catalyzes the formation of acetyl phosphate from acetate and ATP. Can also catalyze the reverse reaction.</text>
</comment>
<evidence type="ECO:0000256" key="7">
    <source>
        <dbReference type="RuleBase" id="RU003835"/>
    </source>
</evidence>
<keyword evidence="6" id="KW-0479">Metal-binding</keyword>
<evidence type="ECO:0000313" key="9">
    <source>
        <dbReference type="Proteomes" id="UP000230131"/>
    </source>
</evidence>
<dbReference type="PROSITE" id="PS01076">
    <property type="entry name" value="ACETATE_KINASE_2"/>
    <property type="match status" value="1"/>
</dbReference>
<feature type="site" description="Transition state stabilizer" evidence="6">
    <location>
        <position position="147"/>
    </location>
</feature>
<keyword evidence="6" id="KW-0460">Magnesium</keyword>
<reference evidence="9" key="1">
    <citation type="submission" date="2017-09" db="EMBL/GenBank/DDBJ databases">
        <title>Depth-based differentiation of microbial function through sediment-hosted aquifers and enrichment of novel symbionts in the deep terrestrial subsurface.</title>
        <authorList>
            <person name="Probst A.J."/>
            <person name="Ladd B."/>
            <person name="Jarett J.K."/>
            <person name="Geller-Mcgrath D.E."/>
            <person name="Sieber C.M.K."/>
            <person name="Emerson J.B."/>
            <person name="Anantharaman K."/>
            <person name="Thomas B.C."/>
            <person name="Malmstrom R."/>
            <person name="Stieglmeier M."/>
            <person name="Klingl A."/>
            <person name="Woyke T."/>
            <person name="Ryan C.M."/>
            <person name="Banfield J.F."/>
        </authorList>
    </citation>
    <scope>NUCLEOTIDE SEQUENCE [LARGE SCALE GENOMIC DNA]</scope>
</reference>
<comment type="caution">
    <text evidence="6">Lacks conserved residue(s) required for the propagation of feature annotation.</text>
</comment>
<dbReference type="InterPro" id="IPR004372">
    <property type="entry name" value="Ac/propionate_kinase"/>
</dbReference>
<dbReference type="GO" id="GO:0005524">
    <property type="term" value="F:ATP binding"/>
    <property type="evidence" value="ECO:0007669"/>
    <property type="project" value="UniProtKB-KW"/>
</dbReference>
<sequence>MILILNCGSQSIKWKLFNYEPASISENKREIFNLKEYQKILNEELSKFRNVEIRFIGHRVVHGGKHFRPQIITKKVFSEIKKFSKVAPLHNPFALLGIKACQKKFKTVKQIAVFDTGFFADLPEKTKIYPLAESLIKKYQIKRYGFHGISHKYLAEKTAELLNKPLKKINLITFHIGGGTSITAIKKGKPIDTSMGFTPMEGLMMTTRPGDLDSGILFYLLNYINKDKLYQQLNFESGIKGLCGSSDIRDLLKRKDKKTKIALNCFVYRIQKYLSAYFGILNEVDAIVFGGAAGFGSAKLRKMIVKNLKFLKNTKILKINTDEELAIAKEVLKFVNKS</sequence>
<dbReference type="GO" id="GO:0006083">
    <property type="term" value="P:acetate metabolic process"/>
    <property type="evidence" value="ECO:0007669"/>
    <property type="project" value="TreeGrafter"/>
</dbReference>
<evidence type="ECO:0000256" key="6">
    <source>
        <dbReference type="HAMAP-Rule" id="MF_00020"/>
    </source>
</evidence>
<evidence type="ECO:0000256" key="1">
    <source>
        <dbReference type="ARBA" id="ARBA00008748"/>
    </source>
</evidence>
<dbReference type="InterPro" id="IPR023865">
    <property type="entry name" value="Aliphatic_acid_kinase_CS"/>
</dbReference>
<dbReference type="Proteomes" id="UP000230131">
    <property type="component" value="Unassembled WGS sequence"/>
</dbReference>
<dbReference type="GO" id="GO:0000287">
    <property type="term" value="F:magnesium ion binding"/>
    <property type="evidence" value="ECO:0007669"/>
    <property type="project" value="UniProtKB-UniRule"/>
</dbReference>
<keyword evidence="4 6" id="KW-0418">Kinase</keyword>
<dbReference type="PANTHER" id="PTHR21060">
    <property type="entry name" value="ACETATE KINASE"/>
    <property type="match status" value="1"/>
</dbReference>
<dbReference type="EMBL" id="PEVH01000052">
    <property type="protein sequence ID" value="PIU99081.1"/>
    <property type="molecule type" value="Genomic_DNA"/>
</dbReference>
<dbReference type="HAMAP" id="MF_00020">
    <property type="entry name" value="Acetate_kinase"/>
    <property type="match status" value="1"/>
</dbReference>
<comment type="similarity">
    <text evidence="1 6 7">Belongs to the acetokinase family.</text>
</comment>
<keyword evidence="6" id="KW-0963">Cytoplasm</keyword>
<feature type="binding site" evidence="6">
    <location>
        <position position="6"/>
    </location>
    <ligand>
        <name>Mg(2+)</name>
        <dbReference type="ChEBI" id="CHEBI:18420"/>
    </ligand>
</feature>
<dbReference type="EC" id="2.7.2.1" evidence="6"/>
<feature type="active site" description="Proton donor/acceptor" evidence="6">
    <location>
        <position position="115"/>
    </location>
</feature>
<dbReference type="Gene3D" id="3.30.420.40">
    <property type="match status" value="2"/>
</dbReference>
<keyword evidence="2 6" id="KW-0808">Transferase</keyword>
<name>A0A2M7B7J7_9BACT</name>
<evidence type="ECO:0000256" key="3">
    <source>
        <dbReference type="ARBA" id="ARBA00022741"/>
    </source>
</evidence>
<gene>
    <name evidence="6" type="primary">ackA</name>
    <name evidence="8" type="ORF">COS59_01700</name>
</gene>
<evidence type="ECO:0000256" key="2">
    <source>
        <dbReference type="ARBA" id="ARBA00022679"/>
    </source>
</evidence>
<dbReference type="InterPro" id="IPR000890">
    <property type="entry name" value="Aliphatic_acid_kin_short-chain"/>
</dbReference>
<dbReference type="InterPro" id="IPR043129">
    <property type="entry name" value="ATPase_NBD"/>
</dbReference>
<feature type="binding site" evidence="6">
    <location>
        <position position="13"/>
    </location>
    <ligand>
        <name>ATP</name>
        <dbReference type="ChEBI" id="CHEBI:30616"/>
    </ligand>
</feature>
<comment type="subunit">
    <text evidence="6">Homodimer.</text>
</comment>
<dbReference type="SUPFAM" id="SSF53067">
    <property type="entry name" value="Actin-like ATPase domain"/>
    <property type="match status" value="2"/>
</dbReference>
<proteinExistence type="inferred from homology"/>
<evidence type="ECO:0000256" key="4">
    <source>
        <dbReference type="ARBA" id="ARBA00022777"/>
    </source>
</evidence>
<dbReference type="GO" id="GO:0006085">
    <property type="term" value="P:acetyl-CoA biosynthetic process"/>
    <property type="evidence" value="ECO:0007669"/>
    <property type="project" value="UniProtKB-UniRule"/>
</dbReference>
<organism evidence="8 9">
    <name type="scientific">Candidatus Wolfebacteria bacterium CG03_land_8_20_14_0_80_36_15</name>
    <dbReference type="NCBI Taxonomy" id="1975067"/>
    <lineage>
        <taxon>Bacteria</taxon>
        <taxon>Candidatus Wolfeibacteriota</taxon>
    </lineage>
</organism>
<feature type="binding site" evidence="6">
    <location>
        <position position="59"/>
    </location>
    <ligand>
        <name>substrate</name>
    </ligand>
</feature>
<dbReference type="PANTHER" id="PTHR21060:SF15">
    <property type="entry name" value="ACETATE KINASE-RELATED"/>
    <property type="match status" value="1"/>
</dbReference>
<feature type="site" description="Transition state stabilizer" evidence="6">
    <location>
        <position position="208"/>
    </location>
</feature>
<dbReference type="PRINTS" id="PR00471">
    <property type="entry name" value="ACETATEKNASE"/>
</dbReference>
<dbReference type="AlphaFoldDB" id="A0A2M7B7J7"/>
<comment type="subcellular location">
    <subcellularLocation>
        <location evidence="6">Cytoplasm</location>
    </subcellularLocation>
</comment>
<comment type="cofactor">
    <cofactor evidence="6">
        <name>Mg(2+)</name>
        <dbReference type="ChEBI" id="CHEBI:18420"/>
    </cofactor>
    <cofactor evidence="6">
        <name>Mn(2+)</name>
        <dbReference type="ChEBI" id="CHEBI:29035"/>
    </cofactor>
    <text evidence="6">Mg(2+). Can also accept Mn(2+).</text>
</comment>
<dbReference type="NCBIfam" id="TIGR00016">
    <property type="entry name" value="ackA"/>
    <property type="match status" value="1"/>
</dbReference>
<evidence type="ECO:0000313" key="8">
    <source>
        <dbReference type="EMBL" id="PIU99081.1"/>
    </source>
</evidence>
<dbReference type="GO" id="GO:0005737">
    <property type="term" value="C:cytoplasm"/>
    <property type="evidence" value="ECO:0007669"/>
    <property type="project" value="UniProtKB-SubCell"/>
</dbReference>
<feature type="binding site" evidence="6">
    <location>
        <begin position="175"/>
        <end position="179"/>
    </location>
    <ligand>
        <name>ATP</name>
        <dbReference type="ChEBI" id="CHEBI:30616"/>
    </ligand>
</feature>
<evidence type="ECO:0000256" key="5">
    <source>
        <dbReference type="ARBA" id="ARBA00022840"/>
    </source>
</evidence>
<comment type="caution">
    <text evidence="8">The sequence shown here is derived from an EMBL/GenBank/DDBJ whole genome shotgun (WGS) entry which is preliminary data.</text>
</comment>
<keyword evidence="5 6" id="KW-0067">ATP-binding</keyword>
<comment type="pathway">
    <text evidence="6">Metabolic intermediate biosynthesis; acetyl-CoA biosynthesis; acetyl-CoA from acetate: step 1/2.</text>
</comment>
<dbReference type="UniPathway" id="UPA00340">
    <property type="reaction ID" value="UER00458"/>
</dbReference>
<dbReference type="GO" id="GO:0008776">
    <property type="term" value="F:acetate kinase activity"/>
    <property type="evidence" value="ECO:0007669"/>
    <property type="project" value="UniProtKB-UniRule"/>
</dbReference>
<accession>A0A2M7B7J7</accession>
<dbReference type="Pfam" id="PF00871">
    <property type="entry name" value="Acetate_kinase"/>
    <property type="match status" value="1"/>
</dbReference>